<evidence type="ECO:0000256" key="7">
    <source>
        <dbReference type="ARBA" id="ARBA00023098"/>
    </source>
</evidence>
<dbReference type="GO" id="GO:0043491">
    <property type="term" value="P:phosphatidylinositol 3-kinase/protein kinase B signal transduction"/>
    <property type="evidence" value="ECO:0000318"/>
    <property type="project" value="GO_Central"/>
</dbReference>
<evidence type="ECO:0000259" key="12">
    <source>
        <dbReference type="PROSITE" id="PS51546"/>
    </source>
</evidence>
<dbReference type="HOGENOM" id="CLU_002191_0_1_1"/>
<dbReference type="PROSITE" id="PS50195">
    <property type="entry name" value="PX"/>
    <property type="match status" value="1"/>
</dbReference>
<dbReference type="InterPro" id="IPR018936">
    <property type="entry name" value="PI3/4_kinase_CS"/>
</dbReference>
<sequence>MSHFFKFVQARLVKKQPNHHSQRLLRKLQHLVCDVQPEDSPYSGLLISPTLQNNSEETFDVKLKIFSEQLHKPVCFSCPAATRVGYLVESIQPFLGSPGKYVFKVTGLDEYLSNDTLLSDYAYICACRRVGKVAWLTIVNLDNVQKPWTLVTSESCDLDIDVSEKITFVAVRDALETFESQVEELIGVALSVGGDLVKAAGDIRASVTELCQLLNHTETSELYQTTTDLLNFFRDTLSENRDGVDAPRKVFLVTRFVEDIELAIARFLAMHSQRRSVEFTVEFLDESLRRRRTVDANELFSPKVEMLVQLQKAWVQNYDSYSVDCALTYGERLFSYQTTRRLYVTQRIFQCVNFDEYISFKNIQIRSLPRETRMYLTVVGHRDGADHVLGWTGLNIFADREHFNGGEFLLGLWSPEMLSTRGPVSASEQNKGCLLVTLPHVKNQAVLAKSITRNVREVVRKPFHELSADVQQTFLDLTVTDVSTPLPTYVRDLIWEHRHHLCDFSSLLPHLLKLPVCWNSANIEETYTLVRSWCPLSPEESLTLLSPAFPDSLVKKYAVQSLQSVGSDELSLYLAQLVESLRFQNWDDSFLATFLLRRARQSVRLAHQLFWWLTGMINEPLMRDRALIMRKALFFVAGEKVTASLLTQIVADEMLAETARSVKQAADSQKEEVMRRELAKLNSSLQVLKLRLPLDPAISVESVDVDTCCVFPSKTLPVKLVFRSSEEAAEKIETIYKAGDDLRQDVLILTVIRLMDKLWLESGMDLKMLTFKCTTTGESRGFLEAVRDVSTLRTIQTNHSGVTGAFSNRTIADWLWKHNSCRPQYQAAVDNFIKSCAGCCVATYVLGVGDRHNDNILLATSGHMLHIDFSKVLGHAETFGGIRRDRAPFALTQDMVYVIRRNGGEAQFVRLCCEAYNVLRRNSSLFLALFSIMKHSGLPDVDQDALAYLRRSMSLEATDEQAARHFEKRIRESVMTLATSFNFFIHNLASLGANTRECALRLSFNPRDFSIAAEGKIVQLTVEDIRLRYHPERYYVYVVNVEREFPPAQSVIRTYKNFLELYTKMSRKFPACDFHPLSRGSVFSSEGDESLALKRKRDIQQFLDTVMAQPEDVSHYRLVYSFFHPLPRDLELLNGVPITIAT</sequence>
<gene>
    <name evidence="14" type="ORF">IscW_ISCW004026</name>
</gene>
<dbReference type="Gene3D" id="3.30.1520.10">
    <property type="entry name" value="Phox-like domain"/>
    <property type="match status" value="1"/>
</dbReference>
<dbReference type="PROSITE" id="PS51545">
    <property type="entry name" value="PIK_HELICAL"/>
    <property type="match status" value="1"/>
</dbReference>
<dbReference type="VEuPathDB" id="VectorBase:ISCI004026"/>
<keyword evidence="16" id="KW-1185">Reference proteome</keyword>
<dbReference type="Pfam" id="PF00454">
    <property type="entry name" value="PI3_PI4_kinase"/>
    <property type="match status" value="1"/>
</dbReference>
<dbReference type="EC" id="2.7.1.137" evidence="2"/>
<comment type="catalytic activity">
    <reaction evidence="1">
        <text>a 1,2-diacyl-sn-glycero-3-phospho-(1D-myo-inositol) + ATP = a 1,2-diacyl-sn-glycero-3-phospho-(1D-myo-inositol-3-phosphate) + ADP + H(+)</text>
        <dbReference type="Rhea" id="RHEA:12709"/>
        <dbReference type="ChEBI" id="CHEBI:15378"/>
        <dbReference type="ChEBI" id="CHEBI:30616"/>
        <dbReference type="ChEBI" id="CHEBI:57880"/>
        <dbReference type="ChEBI" id="CHEBI:58088"/>
        <dbReference type="ChEBI" id="CHEBI:456216"/>
        <dbReference type="EC" id="2.7.1.137"/>
    </reaction>
</comment>
<dbReference type="SUPFAM" id="SSF54236">
    <property type="entry name" value="Ubiquitin-like"/>
    <property type="match status" value="1"/>
</dbReference>
<keyword evidence="6" id="KW-0067">ATP-binding</keyword>
<feature type="domain" description="C2 PI3K-type" evidence="13">
    <location>
        <begin position="300"/>
        <end position="454"/>
    </location>
</feature>
<dbReference type="VEuPathDB" id="VectorBase:ISCP_022067"/>
<dbReference type="OrthoDB" id="67688at2759"/>
<accession>B7PIF4</accession>
<dbReference type="Gene3D" id="1.10.1070.11">
    <property type="entry name" value="Phosphatidylinositol 3-/4-kinase, catalytic domain"/>
    <property type="match status" value="1"/>
</dbReference>
<dbReference type="Gene3D" id="3.30.1010.10">
    <property type="entry name" value="Phosphatidylinositol 3-kinase Catalytic Subunit, Chain A, domain 4"/>
    <property type="match status" value="1"/>
</dbReference>
<dbReference type="GO" id="GO:0005886">
    <property type="term" value="C:plasma membrane"/>
    <property type="evidence" value="ECO:0000318"/>
    <property type="project" value="GO_Central"/>
</dbReference>
<dbReference type="SUPFAM" id="SSF48371">
    <property type="entry name" value="ARM repeat"/>
    <property type="match status" value="1"/>
</dbReference>
<dbReference type="EMBL" id="ABJB010091313">
    <property type="status" value="NOT_ANNOTATED_CDS"/>
    <property type="molecule type" value="Genomic_DNA"/>
</dbReference>
<dbReference type="Proteomes" id="UP000001555">
    <property type="component" value="Unassembled WGS sequence"/>
</dbReference>
<feature type="domain" description="PI3K/PI4K catalytic" evidence="10">
    <location>
        <begin position="704"/>
        <end position="978"/>
    </location>
</feature>
<feature type="domain" description="PX" evidence="9">
    <location>
        <begin position="1015"/>
        <end position="1130"/>
    </location>
</feature>
<name>B7PIF4_IXOSC</name>
<dbReference type="GO" id="GO:0036092">
    <property type="term" value="P:phosphatidylinositol-3-phosphate biosynthetic process"/>
    <property type="evidence" value="ECO:0000318"/>
    <property type="project" value="GO_Central"/>
</dbReference>
<organism>
    <name type="scientific">Ixodes scapularis</name>
    <name type="common">Black-legged tick</name>
    <name type="synonym">Deer tick</name>
    <dbReference type="NCBI Taxonomy" id="6945"/>
    <lineage>
        <taxon>Eukaryota</taxon>
        <taxon>Metazoa</taxon>
        <taxon>Ecdysozoa</taxon>
        <taxon>Arthropoda</taxon>
        <taxon>Chelicerata</taxon>
        <taxon>Arachnida</taxon>
        <taxon>Acari</taxon>
        <taxon>Parasitiformes</taxon>
        <taxon>Ixodida</taxon>
        <taxon>Ixodoidea</taxon>
        <taxon>Ixodidae</taxon>
        <taxon>Ixodinae</taxon>
        <taxon>Ixodes</taxon>
    </lineage>
</organism>
<dbReference type="GO" id="GO:0035005">
    <property type="term" value="F:1-phosphatidylinositol-4-phosphate 3-kinase activity"/>
    <property type="evidence" value="ECO:0000318"/>
    <property type="project" value="GO_Central"/>
</dbReference>
<dbReference type="Pfam" id="PF00613">
    <property type="entry name" value="PI3Ka"/>
    <property type="match status" value="1"/>
</dbReference>
<keyword evidence="7" id="KW-0443">Lipid metabolism</keyword>
<evidence type="ECO:0000256" key="5">
    <source>
        <dbReference type="ARBA" id="ARBA00022777"/>
    </source>
</evidence>
<evidence type="ECO:0000259" key="9">
    <source>
        <dbReference type="PROSITE" id="PS50195"/>
    </source>
</evidence>
<feature type="domain" description="PIK helical" evidence="11">
    <location>
        <begin position="460"/>
        <end position="636"/>
    </location>
</feature>
<dbReference type="InterPro" id="IPR001683">
    <property type="entry name" value="PX_dom"/>
</dbReference>
<dbReference type="PANTHER" id="PTHR10048:SF14">
    <property type="entry name" value="LD28067P"/>
    <property type="match status" value="1"/>
</dbReference>
<dbReference type="InterPro" id="IPR015433">
    <property type="entry name" value="PI3/4_kinase"/>
</dbReference>
<evidence type="ECO:0000313" key="16">
    <source>
        <dbReference type="Proteomes" id="UP000001555"/>
    </source>
</evidence>
<dbReference type="VEuPathDB" id="VectorBase:ISCW004026"/>
<dbReference type="InterPro" id="IPR002420">
    <property type="entry name" value="PI3K-type_C2_dom"/>
</dbReference>
<dbReference type="GO" id="GO:0005737">
    <property type="term" value="C:cytoplasm"/>
    <property type="evidence" value="ECO:0000318"/>
    <property type="project" value="GO_Central"/>
</dbReference>
<dbReference type="GO" id="GO:0005524">
    <property type="term" value="F:ATP binding"/>
    <property type="evidence" value="ECO:0007669"/>
    <property type="project" value="UniProtKB-KW"/>
</dbReference>
<dbReference type="AlphaFoldDB" id="B7PIF4"/>
<dbReference type="InterPro" id="IPR036940">
    <property type="entry name" value="PI3/4_kinase_cat_sf"/>
</dbReference>
<dbReference type="InterPro" id="IPR011009">
    <property type="entry name" value="Kinase-like_dom_sf"/>
</dbReference>
<protein>
    <recommendedName>
        <fullName evidence="2">phosphatidylinositol 3-kinase</fullName>
        <ecNumber evidence="2">2.7.1.137</ecNumber>
    </recommendedName>
</protein>
<dbReference type="GO" id="GO:0035091">
    <property type="term" value="F:phosphatidylinositol binding"/>
    <property type="evidence" value="ECO:0007669"/>
    <property type="project" value="InterPro"/>
</dbReference>
<reference evidence="14 16" key="1">
    <citation type="submission" date="2008-03" db="EMBL/GenBank/DDBJ databases">
        <title>Annotation of Ixodes scapularis.</title>
        <authorList>
            <consortium name="Ixodes scapularis Genome Project Consortium"/>
            <person name="Caler E."/>
            <person name="Hannick L.I."/>
            <person name="Bidwell S."/>
            <person name="Joardar V."/>
            <person name="Thiagarajan M."/>
            <person name="Amedeo P."/>
            <person name="Galinsky K.J."/>
            <person name="Schobel S."/>
            <person name="Inman J."/>
            <person name="Hostetler J."/>
            <person name="Miller J."/>
            <person name="Hammond M."/>
            <person name="Megy K."/>
            <person name="Lawson D."/>
            <person name="Kodira C."/>
            <person name="Sutton G."/>
            <person name="Meyer J."/>
            <person name="Hill C.A."/>
            <person name="Birren B."/>
            <person name="Nene V."/>
            <person name="Collins F."/>
            <person name="Alarcon-Chaidez F."/>
            <person name="Wikel S."/>
            <person name="Strausberg R."/>
        </authorList>
    </citation>
    <scope>NUCLEOTIDE SEQUENCE [LARGE SCALE GENOMIC DNA]</scope>
    <source>
        <strain evidence="16">Wikel</strain>
        <strain evidence="14">Wikel colony</strain>
    </source>
</reference>
<dbReference type="Gene3D" id="3.10.20.770">
    <property type="match status" value="1"/>
</dbReference>
<keyword evidence="3 14" id="KW-0808">Transferase</keyword>
<dbReference type="Gene3D" id="2.60.40.150">
    <property type="entry name" value="C2 domain"/>
    <property type="match status" value="1"/>
</dbReference>
<dbReference type="EMBL" id="DS718559">
    <property type="protein sequence ID" value="EEC06376.1"/>
    <property type="molecule type" value="Genomic_DNA"/>
</dbReference>
<evidence type="ECO:0000256" key="8">
    <source>
        <dbReference type="PROSITE-ProRule" id="PRU00880"/>
    </source>
</evidence>
<evidence type="ECO:0000313" key="15">
    <source>
        <dbReference type="EnsemblMetazoa" id="ISCW004026-PA"/>
    </source>
</evidence>
<dbReference type="GO" id="GO:0048015">
    <property type="term" value="P:phosphatidylinositol-mediated signaling"/>
    <property type="evidence" value="ECO:0000318"/>
    <property type="project" value="GO_Central"/>
</dbReference>
<dbReference type="EnsemblMetazoa" id="ISCW004026-RA">
    <property type="protein sequence ID" value="ISCW004026-PA"/>
    <property type="gene ID" value="ISCW004026"/>
</dbReference>
<dbReference type="SUPFAM" id="SSF49562">
    <property type="entry name" value="C2 domain (Calcium/lipid-binding domain, CaLB)"/>
    <property type="match status" value="1"/>
</dbReference>
<dbReference type="Pfam" id="PF00794">
    <property type="entry name" value="PI3K_rbd"/>
    <property type="match status" value="1"/>
</dbReference>
<evidence type="ECO:0000259" key="10">
    <source>
        <dbReference type="PROSITE" id="PS50290"/>
    </source>
</evidence>
<feature type="domain" description="PI3K-RBD" evidence="12">
    <location>
        <begin position="42"/>
        <end position="140"/>
    </location>
</feature>
<dbReference type="PROSITE" id="PS51547">
    <property type="entry name" value="C2_PI3K"/>
    <property type="match status" value="1"/>
</dbReference>
<evidence type="ECO:0000256" key="3">
    <source>
        <dbReference type="ARBA" id="ARBA00022679"/>
    </source>
</evidence>
<keyword evidence="5 14" id="KW-0418">Kinase</keyword>
<dbReference type="InterPro" id="IPR035892">
    <property type="entry name" value="C2_domain_sf"/>
</dbReference>
<evidence type="ECO:0000259" key="11">
    <source>
        <dbReference type="PROSITE" id="PS51545"/>
    </source>
</evidence>
<dbReference type="CDD" id="cd04012">
    <property type="entry name" value="C2A_PI3K_class_II"/>
    <property type="match status" value="1"/>
</dbReference>
<dbReference type="SMART" id="SM00145">
    <property type="entry name" value="PI3Ka"/>
    <property type="match status" value="1"/>
</dbReference>
<dbReference type="InParanoid" id="B7PIF4"/>
<dbReference type="InterPro" id="IPR029071">
    <property type="entry name" value="Ubiquitin-like_domsf"/>
</dbReference>
<dbReference type="InterPro" id="IPR036871">
    <property type="entry name" value="PX_dom_sf"/>
</dbReference>
<dbReference type="PROSITE" id="PS50290">
    <property type="entry name" value="PI3_4_KINASE_3"/>
    <property type="match status" value="1"/>
</dbReference>
<evidence type="ECO:0000256" key="6">
    <source>
        <dbReference type="ARBA" id="ARBA00022840"/>
    </source>
</evidence>
<keyword evidence="4" id="KW-0547">Nucleotide-binding</keyword>
<reference evidence="15" key="2">
    <citation type="submission" date="2020-05" db="UniProtKB">
        <authorList>
            <consortium name="EnsemblMetazoa"/>
        </authorList>
    </citation>
    <scope>IDENTIFICATION</scope>
    <source>
        <strain evidence="15">wikel</strain>
    </source>
</reference>
<dbReference type="InterPro" id="IPR042236">
    <property type="entry name" value="PI3K_accessory_sf"/>
</dbReference>
<evidence type="ECO:0000259" key="13">
    <source>
        <dbReference type="PROSITE" id="PS51547"/>
    </source>
</evidence>
<dbReference type="SUPFAM" id="SSF56112">
    <property type="entry name" value="Protein kinase-like (PK-like)"/>
    <property type="match status" value="1"/>
</dbReference>
<dbReference type="FunFam" id="3.30.1010.10:FF:000001">
    <property type="entry name" value="Phosphatidylinositol 4-phosphate 3-kinase C2 domain-containing subunit beta"/>
    <property type="match status" value="1"/>
</dbReference>
<dbReference type="FunFam" id="1.10.1070.11:FF:000001">
    <property type="entry name" value="Phosphatidylinositol 4,5-bisphosphate 3-kinase catalytic subunit"/>
    <property type="match status" value="1"/>
</dbReference>
<dbReference type="Pfam" id="PF00792">
    <property type="entry name" value="PI3K_C2"/>
    <property type="match status" value="1"/>
</dbReference>
<dbReference type="GO" id="GO:0016477">
    <property type="term" value="P:cell migration"/>
    <property type="evidence" value="ECO:0000318"/>
    <property type="project" value="GO_Central"/>
</dbReference>
<dbReference type="SMART" id="SM00146">
    <property type="entry name" value="PI3Kc"/>
    <property type="match status" value="1"/>
</dbReference>
<dbReference type="PROSITE" id="PS00916">
    <property type="entry name" value="PI3_4_KINASE_2"/>
    <property type="match status" value="1"/>
</dbReference>
<evidence type="ECO:0000256" key="2">
    <source>
        <dbReference type="ARBA" id="ARBA00012073"/>
    </source>
</evidence>
<dbReference type="CDD" id="cd00864">
    <property type="entry name" value="PI3Ka"/>
    <property type="match status" value="1"/>
</dbReference>
<dbReference type="PaxDb" id="6945-B7PIF4"/>
<evidence type="ECO:0000256" key="1">
    <source>
        <dbReference type="ARBA" id="ARBA00001498"/>
    </source>
</evidence>
<dbReference type="PROSITE" id="PS51546">
    <property type="entry name" value="PI3K_RBD"/>
    <property type="match status" value="1"/>
</dbReference>
<dbReference type="InterPro" id="IPR000403">
    <property type="entry name" value="PI3/4_kinase_cat_dom"/>
</dbReference>
<dbReference type="Gene3D" id="1.25.40.70">
    <property type="entry name" value="Phosphatidylinositol 3-kinase, accessory domain (PIK)"/>
    <property type="match status" value="1"/>
</dbReference>
<dbReference type="SMART" id="SM00312">
    <property type="entry name" value="PX"/>
    <property type="match status" value="1"/>
</dbReference>
<comment type="similarity">
    <text evidence="8">Belongs to the PI3/PI4-kinase family.</text>
</comment>
<dbReference type="PANTHER" id="PTHR10048">
    <property type="entry name" value="PHOSPHATIDYLINOSITOL KINASE"/>
    <property type="match status" value="1"/>
</dbReference>
<dbReference type="InterPro" id="IPR016024">
    <property type="entry name" value="ARM-type_fold"/>
</dbReference>
<dbReference type="InterPro" id="IPR000341">
    <property type="entry name" value="PI3K_Ras-bd_dom"/>
</dbReference>
<evidence type="ECO:0000256" key="4">
    <source>
        <dbReference type="ARBA" id="ARBA00022741"/>
    </source>
</evidence>
<proteinExistence type="inferred from homology"/>
<dbReference type="GO" id="GO:0016303">
    <property type="term" value="F:1-phosphatidylinositol-3-kinase activity"/>
    <property type="evidence" value="ECO:0000318"/>
    <property type="project" value="GO_Central"/>
</dbReference>
<dbReference type="SUPFAM" id="SSF64268">
    <property type="entry name" value="PX domain"/>
    <property type="match status" value="1"/>
</dbReference>
<dbReference type="CDD" id="cd05166">
    <property type="entry name" value="PI3Kc_II"/>
    <property type="match status" value="1"/>
</dbReference>
<dbReference type="InterPro" id="IPR001263">
    <property type="entry name" value="PI3K_accessory_dom"/>
</dbReference>
<dbReference type="STRING" id="6945.B7PIF4"/>
<dbReference type="Pfam" id="PF00787">
    <property type="entry name" value="PX"/>
    <property type="match status" value="1"/>
</dbReference>
<evidence type="ECO:0000313" key="14">
    <source>
        <dbReference type="EMBL" id="EEC06376.1"/>
    </source>
</evidence>